<keyword evidence="4" id="KW-1185">Reference proteome</keyword>
<evidence type="ECO:0000256" key="1">
    <source>
        <dbReference type="RuleBase" id="RU362001"/>
    </source>
</evidence>
<dbReference type="AlphaFoldDB" id="A0A7C9RMW5"/>
<dbReference type="Proteomes" id="UP000481360">
    <property type="component" value="Unassembled WGS sequence"/>
</dbReference>
<dbReference type="RefSeq" id="WP_166044635.1">
    <property type="nucleotide sequence ID" value="NZ_JAAMPJ010000001.1"/>
</dbReference>
<dbReference type="NCBIfam" id="TIGR03930">
    <property type="entry name" value="WXG100_ESAT6"/>
    <property type="match status" value="1"/>
</dbReference>
<comment type="caution">
    <text evidence="3">The sequence shown here is derived from an EMBL/GenBank/DDBJ whole genome shotgun (WGS) entry which is preliminary data.</text>
</comment>
<evidence type="ECO:0000256" key="2">
    <source>
        <dbReference type="SAM" id="Coils"/>
    </source>
</evidence>
<comment type="similarity">
    <text evidence="1">Belongs to the WXG100 family.</text>
</comment>
<dbReference type="Pfam" id="PF06013">
    <property type="entry name" value="WXG100"/>
    <property type="match status" value="1"/>
</dbReference>
<dbReference type="InterPro" id="IPR010310">
    <property type="entry name" value="T7SS_ESAT-6-like"/>
</dbReference>
<name>A0A7C9RMW5_9PSEU</name>
<sequence>MAGYTATAEELSALAKHIIDVDNDTQGTLRNVRSTVDGLRSAWRGGAAEAFNRLMDRFDEDARRLQEALRGIAEQMDETSVTYVKQEEEATQLSSGIEGRLGG</sequence>
<dbReference type="SUPFAM" id="SSF140453">
    <property type="entry name" value="EsxAB dimer-like"/>
    <property type="match status" value="1"/>
</dbReference>
<dbReference type="Gene3D" id="1.10.287.1060">
    <property type="entry name" value="ESAT-6-like"/>
    <property type="match status" value="1"/>
</dbReference>
<dbReference type="InterPro" id="IPR036689">
    <property type="entry name" value="ESAT-6-like_sf"/>
</dbReference>
<reference evidence="3 4" key="1">
    <citation type="submission" date="2020-03" db="EMBL/GenBank/DDBJ databases">
        <title>Isolation and identification of active actinomycetes.</title>
        <authorList>
            <person name="Sun X."/>
        </authorList>
    </citation>
    <scope>NUCLEOTIDE SEQUENCE [LARGE SCALE GENOMIC DNA]</scope>
    <source>
        <strain evidence="3 4">NEAU-D13</strain>
    </source>
</reference>
<keyword evidence="2" id="KW-0175">Coiled coil</keyword>
<protein>
    <recommendedName>
        <fullName evidence="1">ESAT-6-like protein</fullName>
    </recommendedName>
</protein>
<feature type="coiled-coil region" evidence="2">
    <location>
        <begin position="48"/>
        <end position="75"/>
    </location>
</feature>
<proteinExistence type="inferred from homology"/>
<accession>A0A7C9RMW5</accession>
<evidence type="ECO:0000313" key="3">
    <source>
        <dbReference type="EMBL" id="NGY58630.1"/>
    </source>
</evidence>
<dbReference type="EMBL" id="JAAMPJ010000001">
    <property type="protein sequence ID" value="NGY58630.1"/>
    <property type="molecule type" value="Genomic_DNA"/>
</dbReference>
<evidence type="ECO:0000313" key="4">
    <source>
        <dbReference type="Proteomes" id="UP000481360"/>
    </source>
</evidence>
<gene>
    <name evidence="3" type="ORF">G7043_06765</name>
</gene>
<organism evidence="3 4">
    <name type="scientific">Lentzea alba</name>
    <dbReference type="NCBI Taxonomy" id="2714351"/>
    <lineage>
        <taxon>Bacteria</taxon>
        <taxon>Bacillati</taxon>
        <taxon>Actinomycetota</taxon>
        <taxon>Actinomycetes</taxon>
        <taxon>Pseudonocardiales</taxon>
        <taxon>Pseudonocardiaceae</taxon>
        <taxon>Lentzea</taxon>
    </lineage>
</organism>